<evidence type="ECO:0000313" key="2">
    <source>
        <dbReference type="Proteomes" id="UP000729701"/>
    </source>
</evidence>
<reference evidence="1" key="1">
    <citation type="submission" date="2021-05" db="EMBL/GenBank/DDBJ databases">
        <authorList>
            <person name="Pietrasiak N."/>
            <person name="Ward R."/>
            <person name="Stajich J.E."/>
            <person name="Kurbessoian T."/>
        </authorList>
    </citation>
    <scope>NUCLEOTIDE SEQUENCE</scope>
    <source>
        <strain evidence="1">GSE-NOS-MK-12-04C</strain>
    </source>
</reference>
<dbReference type="InterPro" id="IPR029063">
    <property type="entry name" value="SAM-dependent_MTases_sf"/>
</dbReference>
<organism evidence="1 2">
    <name type="scientific">Cyanomargarita calcarea GSE-NOS-MK-12-04C</name>
    <dbReference type="NCBI Taxonomy" id="2839659"/>
    <lineage>
        <taxon>Bacteria</taxon>
        <taxon>Bacillati</taxon>
        <taxon>Cyanobacteriota</taxon>
        <taxon>Cyanophyceae</taxon>
        <taxon>Nostocales</taxon>
        <taxon>Cyanomargaritaceae</taxon>
        <taxon>Cyanomargarita</taxon>
    </lineage>
</organism>
<dbReference type="EMBL" id="JAHHGZ010000038">
    <property type="protein sequence ID" value="MBW4671004.1"/>
    <property type="molecule type" value="Genomic_DNA"/>
</dbReference>
<sequence length="91" mass="10821">MTRKQDFKTKKSDFQMLDENEETPKIERAGKAFFVPKDEIQANGYDLSINRYKEVEYEEVNYEMPKVILEKLRTLEEEIKADLDVLEDLLS</sequence>
<reference evidence="1" key="2">
    <citation type="journal article" date="2022" name="Microbiol. Resour. Announc.">
        <title>Metagenome Sequencing to Explore Phylogenomics of Terrestrial Cyanobacteria.</title>
        <authorList>
            <person name="Ward R.D."/>
            <person name="Stajich J.E."/>
            <person name="Johansen J.R."/>
            <person name="Huntemann M."/>
            <person name="Clum A."/>
            <person name="Foster B."/>
            <person name="Foster B."/>
            <person name="Roux S."/>
            <person name="Palaniappan K."/>
            <person name="Varghese N."/>
            <person name="Mukherjee S."/>
            <person name="Reddy T.B.K."/>
            <person name="Daum C."/>
            <person name="Copeland A."/>
            <person name="Chen I.A."/>
            <person name="Ivanova N.N."/>
            <person name="Kyrpides N.C."/>
            <person name="Shapiro N."/>
            <person name="Eloe-Fadrosh E.A."/>
            <person name="Pietrasiak N."/>
        </authorList>
    </citation>
    <scope>NUCLEOTIDE SEQUENCE</scope>
    <source>
        <strain evidence="1">GSE-NOS-MK-12-04C</strain>
    </source>
</reference>
<dbReference type="Proteomes" id="UP000729701">
    <property type="component" value="Unassembled WGS sequence"/>
</dbReference>
<gene>
    <name evidence="1" type="ORF">KME60_27160</name>
</gene>
<accession>A0A951QR87</accession>
<protein>
    <recommendedName>
        <fullName evidence="3">DNA methylase adenine-specific domain-containing protein</fullName>
    </recommendedName>
</protein>
<comment type="caution">
    <text evidence="1">The sequence shown here is derived from an EMBL/GenBank/DDBJ whole genome shotgun (WGS) entry which is preliminary data.</text>
</comment>
<name>A0A951QR87_9CYAN</name>
<dbReference type="Gene3D" id="3.40.50.150">
    <property type="entry name" value="Vaccinia Virus protein VP39"/>
    <property type="match status" value="1"/>
</dbReference>
<dbReference type="SUPFAM" id="SSF53335">
    <property type="entry name" value="S-adenosyl-L-methionine-dependent methyltransferases"/>
    <property type="match status" value="1"/>
</dbReference>
<dbReference type="AlphaFoldDB" id="A0A951QR87"/>
<evidence type="ECO:0000313" key="1">
    <source>
        <dbReference type="EMBL" id="MBW4671004.1"/>
    </source>
</evidence>
<proteinExistence type="predicted"/>
<evidence type="ECO:0008006" key="3">
    <source>
        <dbReference type="Google" id="ProtNLM"/>
    </source>
</evidence>